<dbReference type="CDD" id="cd00477">
    <property type="entry name" value="FTHFS"/>
    <property type="match status" value="1"/>
</dbReference>
<sequence>MVKSDIEIAQEATMLPVTKVAEKIGLNEEQFELYGKYKAKIDVNKIKADKKGKVILVTAITPTPAGEGKTTTVVGLGDGLNRIGQDAIIALREPSLGPVFGIKGGAAGGGYAQVVPMEDINLHFTGDFHAIGAANNLLAAIIDNHIFQGNELGIDNRRITWKRVVDMNDRQLRHVVDGLGARVNGVPREDGFEITVASEIMAILCLSNDIEDLKENLANIIVGYTYDNHPVTARELNAQGAMTALLKEAIKPNLVQTLENNPALIHGGPFANIAHGCNSVIATNTARKLAEYVVTEGGFGADLGAEKFIDIKCRKSGIRPSAVVVVATVRALKMHGGVSKDQLGIENVSALKEGLPNLLKHIENTTTVFGLPTVVAINKFPTDTEAELNLVKEECQKRNVNVVLSDVWEHGGAGGEELAREVVRLADQENNFSFTYSDELSIKEKIQAIVEKIYGGNAVRYEPIAEREIAKLEKLGFGNLPICMAKTQYSFSDDQTKLGRPTDFTITISNIKISAGAGFIVAYTGTVMTMPGLPKKAAYEKIDVDSDGKIIGLF</sequence>
<comment type="similarity">
    <text evidence="7 8">Belongs to the formate--tetrahydrofolate ligase family.</text>
</comment>
<evidence type="ECO:0000256" key="1">
    <source>
        <dbReference type="ARBA" id="ARBA00004777"/>
    </source>
</evidence>
<dbReference type="PATRIC" id="fig|1158612.3.peg.1021"/>
<evidence type="ECO:0000256" key="7">
    <source>
        <dbReference type="ARBA" id="ARBA00061363"/>
    </source>
</evidence>
<proteinExistence type="inferred from homology"/>
<keyword evidence="4 8" id="KW-0547">Nucleotide-binding</keyword>
<keyword evidence="5 8" id="KW-0067">ATP-binding</keyword>
<dbReference type="InterPro" id="IPR020628">
    <property type="entry name" value="Formate_THF_ligase_CS"/>
</dbReference>
<comment type="pathway">
    <text evidence="1 8">One-carbon metabolism; tetrahydrofolate interconversion.</text>
</comment>
<dbReference type="NCBIfam" id="NF010030">
    <property type="entry name" value="PRK13505.1"/>
    <property type="match status" value="1"/>
</dbReference>
<keyword evidence="2 8" id="KW-0554">One-carbon metabolism</keyword>
<dbReference type="HAMAP" id="MF_01543">
    <property type="entry name" value="FTHFS"/>
    <property type="match status" value="1"/>
</dbReference>
<dbReference type="AlphaFoldDB" id="R3U316"/>
<dbReference type="InterPro" id="IPR000559">
    <property type="entry name" value="Formate_THF_ligase"/>
</dbReference>
<dbReference type="GO" id="GO:0004329">
    <property type="term" value="F:formate-tetrahydrofolate ligase activity"/>
    <property type="evidence" value="ECO:0007669"/>
    <property type="project" value="UniProtKB-UniRule"/>
</dbReference>
<evidence type="ECO:0000256" key="4">
    <source>
        <dbReference type="ARBA" id="ARBA00022741"/>
    </source>
</evidence>
<evidence type="ECO:0000313" key="9">
    <source>
        <dbReference type="EMBL" id="EOL47783.1"/>
    </source>
</evidence>
<evidence type="ECO:0000256" key="5">
    <source>
        <dbReference type="ARBA" id="ARBA00022840"/>
    </source>
</evidence>
<keyword evidence="10" id="KW-1185">Reference proteome</keyword>
<dbReference type="FunFam" id="3.30.1510.10:FF:000001">
    <property type="entry name" value="Formate--tetrahydrofolate ligase"/>
    <property type="match status" value="1"/>
</dbReference>
<dbReference type="FunFam" id="3.10.410.10:FF:000001">
    <property type="entry name" value="Putative formate--tetrahydrofolate ligase"/>
    <property type="match status" value="1"/>
</dbReference>
<evidence type="ECO:0000256" key="6">
    <source>
        <dbReference type="ARBA" id="ARBA00049033"/>
    </source>
</evidence>
<name>R3U316_9ENTE</name>
<dbReference type="SUPFAM" id="SSF52540">
    <property type="entry name" value="P-loop containing nucleoside triphosphate hydrolases"/>
    <property type="match status" value="1"/>
</dbReference>
<dbReference type="Pfam" id="PF01268">
    <property type="entry name" value="FTHFS"/>
    <property type="match status" value="1"/>
</dbReference>
<dbReference type="GO" id="GO:0035999">
    <property type="term" value="P:tetrahydrofolate interconversion"/>
    <property type="evidence" value="ECO:0007669"/>
    <property type="project" value="UniProtKB-UniRule"/>
</dbReference>
<evidence type="ECO:0000256" key="8">
    <source>
        <dbReference type="HAMAP-Rule" id="MF_01543"/>
    </source>
</evidence>
<comment type="caution">
    <text evidence="9">The sequence shown here is derived from an EMBL/GenBank/DDBJ whole genome shotgun (WGS) entry which is preliminary data.</text>
</comment>
<feature type="binding site" evidence="8">
    <location>
        <begin position="63"/>
        <end position="70"/>
    </location>
    <ligand>
        <name>ATP</name>
        <dbReference type="ChEBI" id="CHEBI:30616"/>
    </ligand>
</feature>
<dbReference type="Gene3D" id="3.10.410.10">
    <property type="entry name" value="Formyltetrahydrofolate synthetase, domain 3"/>
    <property type="match status" value="1"/>
</dbReference>
<dbReference type="STRING" id="317735.RU98_GL002687"/>
<accession>R3U316</accession>
<dbReference type="OrthoDB" id="9761733at2"/>
<dbReference type="PROSITE" id="PS00722">
    <property type="entry name" value="FTHFS_2"/>
    <property type="match status" value="1"/>
</dbReference>
<protein>
    <recommendedName>
        <fullName evidence="8">Formate--tetrahydrofolate ligase</fullName>
        <ecNumber evidence="8">6.3.4.3</ecNumber>
    </recommendedName>
    <alternativeName>
        <fullName evidence="8">Formyltetrahydrofolate synthetase</fullName>
        <shortName evidence="8">FHS</shortName>
        <shortName evidence="8">FTHFS</shortName>
    </alternativeName>
</protein>
<dbReference type="PROSITE" id="PS00721">
    <property type="entry name" value="FTHFS_1"/>
    <property type="match status" value="1"/>
</dbReference>
<organism evidence="9 10">
    <name type="scientific">Enterococcus caccae ATCC BAA-1240</name>
    <dbReference type="NCBI Taxonomy" id="1158612"/>
    <lineage>
        <taxon>Bacteria</taxon>
        <taxon>Bacillati</taxon>
        <taxon>Bacillota</taxon>
        <taxon>Bacilli</taxon>
        <taxon>Lactobacillales</taxon>
        <taxon>Enterococcaceae</taxon>
        <taxon>Enterococcus</taxon>
    </lineage>
</organism>
<dbReference type="Gene3D" id="3.40.50.300">
    <property type="entry name" value="P-loop containing nucleotide triphosphate hydrolases"/>
    <property type="match status" value="1"/>
</dbReference>
<dbReference type="UniPathway" id="UPA00193"/>
<dbReference type="GO" id="GO:0005524">
    <property type="term" value="F:ATP binding"/>
    <property type="evidence" value="ECO:0007669"/>
    <property type="project" value="UniProtKB-UniRule"/>
</dbReference>
<dbReference type="EC" id="6.3.4.3" evidence="8"/>
<dbReference type="Gene3D" id="3.30.1510.10">
    <property type="entry name" value="Domain 2, N(10)-formyltetrahydrofolate synthetase"/>
    <property type="match status" value="1"/>
</dbReference>
<evidence type="ECO:0000256" key="2">
    <source>
        <dbReference type="ARBA" id="ARBA00022563"/>
    </source>
</evidence>
<dbReference type="InterPro" id="IPR027417">
    <property type="entry name" value="P-loop_NTPase"/>
</dbReference>
<evidence type="ECO:0000256" key="3">
    <source>
        <dbReference type="ARBA" id="ARBA00022598"/>
    </source>
</evidence>
<dbReference type="EMBL" id="AJAU01000011">
    <property type="protein sequence ID" value="EOL47783.1"/>
    <property type="molecule type" value="Genomic_DNA"/>
</dbReference>
<gene>
    <name evidence="8" type="primary">fhs</name>
    <name evidence="9" type="ORF">UC7_01033</name>
</gene>
<dbReference type="eggNOG" id="COG2759">
    <property type="taxonomic scope" value="Bacteria"/>
</dbReference>
<reference evidence="9 10" key="1">
    <citation type="submission" date="2013-02" db="EMBL/GenBank/DDBJ databases">
        <title>The Genome Sequence of Enterococcus caccae BAA-1240.</title>
        <authorList>
            <consortium name="The Broad Institute Genome Sequencing Platform"/>
            <consortium name="The Broad Institute Genome Sequencing Center for Infectious Disease"/>
            <person name="Earl A.M."/>
            <person name="Gilmore M.S."/>
            <person name="Lebreton F."/>
            <person name="Walker B."/>
            <person name="Young S.K."/>
            <person name="Zeng Q."/>
            <person name="Gargeya S."/>
            <person name="Fitzgerald M."/>
            <person name="Haas B."/>
            <person name="Abouelleil A."/>
            <person name="Alvarado L."/>
            <person name="Arachchi H.M."/>
            <person name="Berlin A.M."/>
            <person name="Chapman S.B."/>
            <person name="Dewar J."/>
            <person name="Goldberg J."/>
            <person name="Griggs A."/>
            <person name="Gujja S."/>
            <person name="Hansen M."/>
            <person name="Howarth C."/>
            <person name="Imamovic A."/>
            <person name="Larimer J."/>
            <person name="McCowan C."/>
            <person name="Murphy C."/>
            <person name="Neiman D."/>
            <person name="Pearson M."/>
            <person name="Priest M."/>
            <person name="Roberts A."/>
            <person name="Saif S."/>
            <person name="Shea T."/>
            <person name="Sisk P."/>
            <person name="Sykes S."/>
            <person name="Wortman J."/>
            <person name="Nusbaum C."/>
            <person name="Birren B."/>
        </authorList>
    </citation>
    <scope>NUCLEOTIDE SEQUENCE [LARGE SCALE GENOMIC DNA]</scope>
    <source>
        <strain evidence="9 10">ATCC BAA-1240</strain>
    </source>
</reference>
<comment type="catalytic activity">
    <reaction evidence="6 8">
        <text>(6S)-5,6,7,8-tetrahydrofolate + formate + ATP = (6R)-10-formyltetrahydrofolate + ADP + phosphate</text>
        <dbReference type="Rhea" id="RHEA:20221"/>
        <dbReference type="ChEBI" id="CHEBI:15740"/>
        <dbReference type="ChEBI" id="CHEBI:30616"/>
        <dbReference type="ChEBI" id="CHEBI:43474"/>
        <dbReference type="ChEBI" id="CHEBI:57453"/>
        <dbReference type="ChEBI" id="CHEBI:195366"/>
        <dbReference type="ChEBI" id="CHEBI:456216"/>
        <dbReference type="EC" id="6.3.4.3"/>
    </reaction>
</comment>
<keyword evidence="3 8" id="KW-0436">Ligase</keyword>
<evidence type="ECO:0000313" key="10">
    <source>
        <dbReference type="Proteomes" id="UP000013840"/>
    </source>
</evidence>
<dbReference type="Proteomes" id="UP000013840">
    <property type="component" value="Unassembled WGS sequence"/>
</dbReference>
<dbReference type="RefSeq" id="WP_010771181.1">
    <property type="nucleotide sequence ID" value="NZ_KB946333.1"/>
</dbReference>